<name>A0ABW2BY33_9PSEU</name>
<protein>
    <submittedName>
        <fullName evidence="2">Transposase</fullName>
    </submittedName>
</protein>
<dbReference type="RefSeq" id="WP_390221144.1">
    <property type="nucleotide sequence ID" value="NZ_JBHSXX010000001.1"/>
</dbReference>
<dbReference type="InterPro" id="IPR047951">
    <property type="entry name" value="Transpos_ISL3"/>
</dbReference>
<proteinExistence type="predicted"/>
<comment type="caution">
    <text evidence="2">The sequence shown here is derived from an EMBL/GenBank/DDBJ whole genome shotgun (WGS) entry which is preliminary data.</text>
</comment>
<dbReference type="InterPro" id="IPR002560">
    <property type="entry name" value="Transposase_DDE"/>
</dbReference>
<evidence type="ECO:0000259" key="1">
    <source>
        <dbReference type="Pfam" id="PF01610"/>
    </source>
</evidence>
<gene>
    <name evidence="2" type="ORF">ACFQGD_12505</name>
</gene>
<dbReference type="Proteomes" id="UP001596337">
    <property type="component" value="Unassembled WGS sequence"/>
</dbReference>
<reference evidence="3" key="1">
    <citation type="journal article" date="2019" name="Int. J. Syst. Evol. Microbiol.">
        <title>The Global Catalogue of Microorganisms (GCM) 10K type strain sequencing project: providing services to taxonomists for standard genome sequencing and annotation.</title>
        <authorList>
            <consortium name="The Broad Institute Genomics Platform"/>
            <consortium name="The Broad Institute Genome Sequencing Center for Infectious Disease"/>
            <person name="Wu L."/>
            <person name="Ma J."/>
        </authorList>
    </citation>
    <scope>NUCLEOTIDE SEQUENCE [LARGE SCALE GENOMIC DNA]</scope>
    <source>
        <strain evidence="3">KCTC 32255</strain>
    </source>
</reference>
<dbReference type="EMBL" id="JBHSXX010000001">
    <property type="protein sequence ID" value="MFC6867971.1"/>
    <property type="molecule type" value="Genomic_DNA"/>
</dbReference>
<dbReference type="PANTHER" id="PTHR33498">
    <property type="entry name" value="TRANSPOSASE FOR INSERTION SEQUENCE ELEMENT IS1557"/>
    <property type="match status" value="1"/>
</dbReference>
<evidence type="ECO:0000313" key="3">
    <source>
        <dbReference type="Proteomes" id="UP001596337"/>
    </source>
</evidence>
<keyword evidence="3" id="KW-1185">Reference proteome</keyword>
<dbReference type="Pfam" id="PF01610">
    <property type="entry name" value="DDE_Tnp_ISL3"/>
    <property type="match status" value="1"/>
</dbReference>
<sequence length="103" mass="11293">MRDELTAACPEMIELTDAVRGFADLLTPCEGNAKRLQEWITTVRSFDLPYLHAFTRGLDKDTPAITAGLTLPYSNGPTEGHVNRIKCSNAKLGCPLFPGLWTA</sequence>
<dbReference type="PANTHER" id="PTHR33498:SF1">
    <property type="entry name" value="TRANSPOSASE FOR INSERTION SEQUENCE ELEMENT IS1557"/>
    <property type="match status" value="1"/>
</dbReference>
<feature type="domain" description="Transposase IS204/IS1001/IS1096/IS1165 DDE" evidence="1">
    <location>
        <begin position="29"/>
        <end position="87"/>
    </location>
</feature>
<evidence type="ECO:0000313" key="2">
    <source>
        <dbReference type="EMBL" id="MFC6867971.1"/>
    </source>
</evidence>
<organism evidence="2 3">
    <name type="scientific">Haloechinothrix salitolerans</name>
    <dbReference type="NCBI Taxonomy" id="926830"/>
    <lineage>
        <taxon>Bacteria</taxon>
        <taxon>Bacillati</taxon>
        <taxon>Actinomycetota</taxon>
        <taxon>Actinomycetes</taxon>
        <taxon>Pseudonocardiales</taxon>
        <taxon>Pseudonocardiaceae</taxon>
        <taxon>Haloechinothrix</taxon>
    </lineage>
</organism>
<accession>A0ABW2BY33</accession>